<keyword evidence="1" id="KW-0812">Transmembrane</keyword>
<dbReference type="PANTHER" id="PTHR11422:SF5">
    <property type="entry name" value="DIVERSE IMMUNOGLOBULIN DOMAIN-CONTAINING PROTEIN 1.1 ISOFORM X1-RELATED"/>
    <property type="match status" value="1"/>
</dbReference>
<feature type="transmembrane region" description="Helical" evidence="1">
    <location>
        <begin position="208"/>
        <end position="229"/>
    </location>
</feature>
<keyword evidence="5" id="KW-1185">Reference proteome</keyword>
<evidence type="ECO:0000256" key="1">
    <source>
        <dbReference type="SAM" id="Phobius"/>
    </source>
</evidence>
<accession>A0AA47M485</accession>
<dbReference type="SMART" id="SM00408">
    <property type="entry name" value="IGc2"/>
    <property type="match status" value="2"/>
</dbReference>
<feature type="chain" id="PRO_5041383266" description="Ig-like domain-containing protein" evidence="2">
    <location>
        <begin position="23"/>
        <end position="465"/>
    </location>
</feature>
<reference evidence="4" key="1">
    <citation type="journal article" date="2023" name="Front. Mar. Sci.">
        <title>A new Merluccius polli reference genome to investigate the effects of global change in West African waters.</title>
        <authorList>
            <person name="Mateo J.L."/>
            <person name="Blanco-Fernandez C."/>
            <person name="Garcia-Vazquez E."/>
            <person name="Machado-Schiaffino G."/>
        </authorList>
    </citation>
    <scope>NUCLEOTIDE SEQUENCE</scope>
    <source>
        <strain evidence="4">C29</strain>
        <tissue evidence="4">Fin</tissue>
    </source>
</reference>
<dbReference type="PANTHER" id="PTHR11422">
    <property type="entry name" value="T-CELL SURFACE GLYCOPROTEIN CD4"/>
    <property type="match status" value="1"/>
</dbReference>
<evidence type="ECO:0000313" key="4">
    <source>
        <dbReference type="EMBL" id="KAK0133345.1"/>
    </source>
</evidence>
<keyword evidence="1" id="KW-1133">Transmembrane helix</keyword>
<dbReference type="SMART" id="SM00409">
    <property type="entry name" value="IG"/>
    <property type="match status" value="2"/>
</dbReference>
<dbReference type="Proteomes" id="UP001174136">
    <property type="component" value="Unassembled WGS sequence"/>
</dbReference>
<dbReference type="GO" id="GO:0035723">
    <property type="term" value="P:interleukin-15-mediated signaling pathway"/>
    <property type="evidence" value="ECO:0007669"/>
    <property type="project" value="TreeGrafter"/>
</dbReference>
<dbReference type="GO" id="GO:1990782">
    <property type="term" value="F:protein tyrosine kinase binding"/>
    <property type="evidence" value="ECO:0007669"/>
    <property type="project" value="TreeGrafter"/>
</dbReference>
<feature type="signal peptide" evidence="2">
    <location>
        <begin position="1"/>
        <end position="22"/>
    </location>
</feature>
<dbReference type="GO" id="GO:0070374">
    <property type="term" value="P:positive regulation of ERK1 and ERK2 cascade"/>
    <property type="evidence" value="ECO:0007669"/>
    <property type="project" value="TreeGrafter"/>
</dbReference>
<proteinExistence type="predicted"/>
<dbReference type="GO" id="GO:0009897">
    <property type="term" value="C:external side of plasma membrane"/>
    <property type="evidence" value="ECO:0007669"/>
    <property type="project" value="TreeGrafter"/>
</dbReference>
<dbReference type="PROSITE" id="PS50835">
    <property type="entry name" value="IG_LIKE"/>
    <property type="match status" value="1"/>
</dbReference>
<dbReference type="CDD" id="cd00096">
    <property type="entry name" value="Ig"/>
    <property type="match status" value="1"/>
</dbReference>
<gene>
    <name evidence="4" type="ORF">N1851_031142</name>
</gene>
<comment type="caution">
    <text evidence="4">The sequence shown here is derived from an EMBL/GenBank/DDBJ whole genome shotgun (WGS) entry which is preliminary data.</text>
</comment>
<dbReference type="InterPro" id="IPR003599">
    <property type="entry name" value="Ig_sub"/>
</dbReference>
<dbReference type="InterPro" id="IPR013783">
    <property type="entry name" value="Ig-like_fold"/>
</dbReference>
<feature type="transmembrane region" description="Helical" evidence="1">
    <location>
        <begin position="424"/>
        <end position="446"/>
    </location>
</feature>
<dbReference type="InterPro" id="IPR036179">
    <property type="entry name" value="Ig-like_dom_sf"/>
</dbReference>
<dbReference type="AlphaFoldDB" id="A0AA47M485"/>
<dbReference type="InterPro" id="IPR003598">
    <property type="entry name" value="Ig_sub2"/>
</dbReference>
<organism evidence="4 5">
    <name type="scientific">Merluccius polli</name>
    <name type="common">Benguela hake</name>
    <name type="synonym">Merluccius cadenati</name>
    <dbReference type="NCBI Taxonomy" id="89951"/>
    <lineage>
        <taxon>Eukaryota</taxon>
        <taxon>Metazoa</taxon>
        <taxon>Chordata</taxon>
        <taxon>Craniata</taxon>
        <taxon>Vertebrata</taxon>
        <taxon>Euteleostomi</taxon>
        <taxon>Actinopterygii</taxon>
        <taxon>Neopterygii</taxon>
        <taxon>Teleostei</taxon>
        <taxon>Neoteleostei</taxon>
        <taxon>Acanthomorphata</taxon>
        <taxon>Zeiogadaria</taxon>
        <taxon>Gadariae</taxon>
        <taxon>Gadiformes</taxon>
        <taxon>Gadoidei</taxon>
        <taxon>Merlucciidae</taxon>
        <taxon>Merluccius</taxon>
    </lineage>
</organism>
<evidence type="ECO:0000256" key="2">
    <source>
        <dbReference type="SAM" id="SignalP"/>
    </source>
</evidence>
<keyword evidence="2" id="KW-0732">Signal</keyword>
<dbReference type="SUPFAM" id="SSF48726">
    <property type="entry name" value="Immunoglobulin"/>
    <property type="match status" value="2"/>
</dbReference>
<evidence type="ECO:0000313" key="5">
    <source>
        <dbReference type="Proteomes" id="UP001174136"/>
    </source>
</evidence>
<dbReference type="EMBL" id="JAOPHQ010005993">
    <property type="protein sequence ID" value="KAK0133345.1"/>
    <property type="molecule type" value="Genomic_DNA"/>
</dbReference>
<evidence type="ECO:0000259" key="3">
    <source>
        <dbReference type="PROSITE" id="PS50835"/>
    </source>
</evidence>
<dbReference type="GO" id="GO:0042110">
    <property type="term" value="P:T cell activation"/>
    <property type="evidence" value="ECO:0007669"/>
    <property type="project" value="TreeGrafter"/>
</dbReference>
<sequence>MFGIPPRSIGLLLVVFTHTALTGTHLTMSGVGHNVILSCHSSFGSCSDVTWYHQTSSGSDTVVLKAGRLYMDSNCDLHVDNITEADVGRYRCSGNLYDFHYLSIIITVSSVPTSGLVPGVNVTLHCRLLTVYGYGGCSYAEFQGVTLEWKDDIQQDSKPVIQKASTCYVLLTVTIQRDITFSCQALVTDRVQSTVEVPVLLPDGVPSGYVVIAVAVVGCFAMMVMLALIEVKKKRKTTLTDHLTMSGVGHNVILSCGSSFGSCSDVTWRHHHTPSGSVATIVMAGRFHMDSYCDLHIDNITQADVGRYLCSGNTYDFHYLSIITVSSVPTSGLVPGDRVTLRCSLFTYYGYGRCFYTVFRGVTLKWKDDIQQDSKPVIQSGSKCDVLLTVTIQRDITFSCQALVTDRVQSTLEVPVLLPDGVPSGYVVIAVAVVGCFAMMVMLALIEVKKKRKTTCYPSRTFTVC</sequence>
<dbReference type="GO" id="GO:0042289">
    <property type="term" value="F:MHC class II protein binding"/>
    <property type="evidence" value="ECO:0007669"/>
    <property type="project" value="TreeGrafter"/>
</dbReference>
<feature type="domain" description="Ig-like" evidence="3">
    <location>
        <begin position="6"/>
        <end position="92"/>
    </location>
</feature>
<dbReference type="InterPro" id="IPR007110">
    <property type="entry name" value="Ig-like_dom"/>
</dbReference>
<name>A0AA47M485_MERPO</name>
<keyword evidence="1" id="KW-0472">Membrane</keyword>
<dbReference type="GO" id="GO:0045121">
    <property type="term" value="C:membrane raft"/>
    <property type="evidence" value="ECO:0007669"/>
    <property type="project" value="TreeGrafter"/>
</dbReference>
<protein>
    <recommendedName>
        <fullName evidence="3">Ig-like domain-containing protein</fullName>
    </recommendedName>
</protein>
<dbReference type="Gene3D" id="2.60.40.10">
    <property type="entry name" value="Immunoglobulins"/>
    <property type="match status" value="2"/>
</dbReference>